<dbReference type="SMART" id="SM00448">
    <property type="entry name" value="REC"/>
    <property type="match status" value="1"/>
</dbReference>
<dbReference type="EMBL" id="ANNE01000003">
    <property type="protein sequence ID" value="ERJ23841.1"/>
    <property type="molecule type" value="Genomic_DNA"/>
</dbReference>
<dbReference type="SUPFAM" id="SSF52172">
    <property type="entry name" value="CheY-like"/>
    <property type="match status" value="1"/>
</dbReference>
<gene>
    <name evidence="3" type="ORF">UNSW3_1216</name>
</gene>
<dbReference type="GO" id="GO:0000160">
    <property type="term" value="P:phosphorelay signal transduction system"/>
    <property type="evidence" value="ECO:0007669"/>
    <property type="project" value="InterPro"/>
</dbReference>
<dbReference type="InterPro" id="IPR001789">
    <property type="entry name" value="Sig_transdc_resp-reg_receiver"/>
</dbReference>
<proteinExistence type="predicted"/>
<dbReference type="PANTHER" id="PTHR43228">
    <property type="entry name" value="TWO-COMPONENT RESPONSE REGULATOR"/>
    <property type="match status" value="1"/>
</dbReference>
<dbReference type="CDD" id="cd00156">
    <property type="entry name" value="REC"/>
    <property type="match status" value="1"/>
</dbReference>
<dbReference type="Gene3D" id="1.10.10.10">
    <property type="entry name" value="Winged helix-like DNA-binding domain superfamily/Winged helix DNA-binding domain"/>
    <property type="match status" value="1"/>
</dbReference>
<dbReference type="PATRIC" id="fig|1242966.3.peg.444"/>
<dbReference type="AlphaFoldDB" id="U2EJ04"/>
<dbReference type="Pfam" id="PF00072">
    <property type="entry name" value="Response_reg"/>
    <property type="match status" value="1"/>
</dbReference>
<sequence>MQEALEILKKVSILVVEDDEMARELIITGLKPYCGQVVGAKDGQDGLEKFKKQGFDIVMSDIHMPVLNGFEMMNEIKKLKPHQKFIVFTSYDSDENLIKSYEQGATLFLKKPIDIKDLRSMLISLSFERDEKLVRLSDEVSINLKREKIYKNGSELYLSFLQNKIFWLFAYNLNKLVTYEMIEEFVYESTEVSKAAIQNVMLRLKRELGVKFKNISESGYILVVPEYNIQI</sequence>
<organism evidence="3 4">
    <name type="scientific">Campylobacter concisus UNSW3</name>
    <dbReference type="NCBI Taxonomy" id="1242966"/>
    <lineage>
        <taxon>Bacteria</taxon>
        <taxon>Pseudomonadati</taxon>
        <taxon>Campylobacterota</taxon>
        <taxon>Epsilonproteobacteria</taxon>
        <taxon>Campylobacterales</taxon>
        <taxon>Campylobacteraceae</taxon>
        <taxon>Campylobacter</taxon>
    </lineage>
</organism>
<protein>
    <submittedName>
        <fullName evidence="3">Putative two-component response regulator</fullName>
    </submittedName>
</protein>
<evidence type="ECO:0000313" key="4">
    <source>
        <dbReference type="Proteomes" id="UP000016636"/>
    </source>
</evidence>
<feature type="modified residue" description="4-aspartylphosphate" evidence="1">
    <location>
        <position position="61"/>
    </location>
</feature>
<dbReference type="InterPro" id="IPR011006">
    <property type="entry name" value="CheY-like_superfamily"/>
</dbReference>
<dbReference type="Proteomes" id="UP000016636">
    <property type="component" value="Unassembled WGS sequence"/>
</dbReference>
<dbReference type="RefSeq" id="WP_021084085.1">
    <property type="nucleotide sequence ID" value="NZ_ANNE01000003.1"/>
</dbReference>
<dbReference type="PANTHER" id="PTHR43228:SF1">
    <property type="entry name" value="TWO-COMPONENT RESPONSE REGULATOR ARR22"/>
    <property type="match status" value="1"/>
</dbReference>
<evidence type="ECO:0000259" key="2">
    <source>
        <dbReference type="PROSITE" id="PS50110"/>
    </source>
</evidence>
<dbReference type="Gene3D" id="3.40.50.2300">
    <property type="match status" value="1"/>
</dbReference>
<dbReference type="InterPro" id="IPR052048">
    <property type="entry name" value="ST_Response_Regulator"/>
</dbReference>
<comment type="caution">
    <text evidence="3">The sequence shown here is derived from an EMBL/GenBank/DDBJ whole genome shotgun (WGS) entry which is preliminary data.</text>
</comment>
<reference evidence="3 4" key="1">
    <citation type="journal article" date="2013" name="BMC Genomics">
        <title>Comparative genomics of Campylobacter concisus isolates reveals genetic diversity and provides insights into disease association.</title>
        <authorList>
            <person name="Deshpande N.P."/>
            <person name="Kaakoush N.O."/>
            <person name="Wilkins M.R."/>
            <person name="Mitchell H.M."/>
        </authorList>
    </citation>
    <scope>NUCLEOTIDE SEQUENCE [LARGE SCALE GENOMIC DNA]</scope>
    <source>
        <strain evidence="3 4">UNSW3</strain>
    </source>
</reference>
<accession>U2EJ04</accession>
<evidence type="ECO:0000256" key="1">
    <source>
        <dbReference type="PROSITE-ProRule" id="PRU00169"/>
    </source>
</evidence>
<feature type="domain" description="Response regulatory" evidence="2">
    <location>
        <begin position="12"/>
        <end position="126"/>
    </location>
</feature>
<keyword evidence="1" id="KW-0597">Phosphoprotein</keyword>
<dbReference type="PROSITE" id="PS50110">
    <property type="entry name" value="RESPONSE_REGULATORY"/>
    <property type="match status" value="1"/>
</dbReference>
<name>U2EJ04_9BACT</name>
<dbReference type="InterPro" id="IPR036388">
    <property type="entry name" value="WH-like_DNA-bd_sf"/>
</dbReference>
<evidence type="ECO:0000313" key="3">
    <source>
        <dbReference type="EMBL" id="ERJ23841.1"/>
    </source>
</evidence>